<keyword evidence="1" id="KW-1133">Transmembrane helix</keyword>
<feature type="transmembrane region" description="Helical" evidence="1">
    <location>
        <begin position="15"/>
        <end position="40"/>
    </location>
</feature>
<dbReference type="GO" id="GO:0008191">
    <property type="term" value="F:metalloendopeptidase inhibitor activity"/>
    <property type="evidence" value="ECO:0007669"/>
    <property type="project" value="TreeGrafter"/>
</dbReference>
<protein>
    <submittedName>
        <fullName evidence="3">Bone marrow stromal antigen 2</fullName>
    </submittedName>
</protein>
<dbReference type="Pfam" id="PF16716">
    <property type="entry name" value="BST2"/>
    <property type="match status" value="1"/>
</dbReference>
<dbReference type="InterPro" id="IPR024886">
    <property type="entry name" value="BST2"/>
</dbReference>
<dbReference type="AlphaFoldDB" id="A0A9B0U537"/>
<organism evidence="2 3">
    <name type="scientific">Chrysochloris asiatica</name>
    <name type="common">Cape golden mole</name>
    <dbReference type="NCBI Taxonomy" id="185453"/>
    <lineage>
        <taxon>Eukaryota</taxon>
        <taxon>Metazoa</taxon>
        <taxon>Chordata</taxon>
        <taxon>Craniata</taxon>
        <taxon>Vertebrata</taxon>
        <taxon>Euteleostomi</taxon>
        <taxon>Mammalia</taxon>
        <taxon>Eutheria</taxon>
        <taxon>Afrotheria</taxon>
        <taxon>Chrysochloridae</taxon>
        <taxon>Chrysochlorinae</taxon>
        <taxon>Chrysochloris</taxon>
    </lineage>
</organism>
<dbReference type="Gene3D" id="1.20.5.1700">
    <property type="match status" value="1"/>
</dbReference>
<dbReference type="RefSeq" id="XP_006876383.1">
    <property type="nucleotide sequence ID" value="XM_006876321.1"/>
</dbReference>
<evidence type="ECO:0000256" key="1">
    <source>
        <dbReference type="SAM" id="Phobius"/>
    </source>
</evidence>
<dbReference type="PANTHER" id="PTHR15190">
    <property type="entry name" value="BONE MARROW STROMAL ANTIGEN 2"/>
    <property type="match status" value="1"/>
</dbReference>
<dbReference type="GO" id="GO:0051607">
    <property type="term" value="P:defense response to virus"/>
    <property type="evidence" value="ECO:0007669"/>
    <property type="project" value="InterPro"/>
</dbReference>
<sequence>MDEELEDRKCISTKLLCRVLIVLLVAMVVLIVFLIFFAVIANSSACKDGLAAQQKCQNTTQLLQHQLTQAQESFRGAEAQAVSCKRTVITTLEDPSPVN</sequence>
<evidence type="ECO:0000313" key="2">
    <source>
        <dbReference type="Proteomes" id="UP000504623"/>
    </source>
</evidence>
<dbReference type="Proteomes" id="UP000504623">
    <property type="component" value="Unplaced"/>
</dbReference>
<keyword evidence="1" id="KW-0472">Membrane</keyword>
<accession>A0A9B0U537</accession>
<dbReference type="GO" id="GO:0009986">
    <property type="term" value="C:cell surface"/>
    <property type="evidence" value="ECO:0007669"/>
    <property type="project" value="TreeGrafter"/>
</dbReference>
<evidence type="ECO:0000313" key="3">
    <source>
        <dbReference type="RefSeq" id="XP_006876383.1"/>
    </source>
</evidence>
<keyword evidence="1" id="KW-0812">Transmembrane</keyword>
<dbReference type="CTD" id="684"/>
<name>A0A9B0U537_CHRAS</name>
<proteinExistence type="predicted"/>
<gene>
    <name evidence="3" type="primary">BST2</name>
</gene>
<dbReference type="GO" id="GO:0005794">
    <property type="term" value="C:Golgi apparatus"/>
    <property type="evidence" value="ECO:0007669"/>
    <property type="project" value="TreeGrafter"/>
</dbReference>
<dbReference type="GO" id="GO:0045087">
    <property type="term" value="P:innate immune response"/>
    <property type="evidence" value="ECO:0007669"/>
    <property type="project" value="TreeGrafter"/>
</dbReference>
<reference evidence="3" key="1">
    <citation type="submission" date="2025-08" db="UniProtKB">
        <authorList>
            <consortium name="RefSeq"/>
        </authorList>
    </citation>
    <scope>IDENTIFICATION</scope>
    <source>
        <tissue evidence="3">Spleen</tissue>
    </source>
</reference>
<dbReference type="PANTHER" id="PTHR15190:SF1">
    <property type="entry name" value="BONE MARROW STROMAL ANTIGEN 2"/>
    <property type="match status" value="1"/>
</dbReference>
<keyword evidence="2" id="KW-1185">Reference proteome</keyword>
<dbReference type="GeneID" id="102817747"/>